<evidence type="ECO:0000313" key="10">
    <source>
        <dbReference type="Ensembl" id="ENSCSAVP00000009559.1"/>
    </source>
</evidence>
<dbReference type="PROSITE" id="PS00165">
    <property type="entry name" value="DEHYDRATASE_SER_THR"/>
    <property type="match status" value="1"/>
</dbReference>
<evidence type="ECO:0000256" key="6">
    <source>
        <dbReference type="ARBA" id="ARBA00041766"/>
    </source>
</evidence>
<name>H2YW48_CIOSA</name>
<dbReference type="Ensembl" id="ENSCSAVT00000009676.1">
    <property type="protein sequence ID" value="ENSCSAVP00000009559.1"/>
    <property type="gene ID" value="ENSCSAVG00000005610.1"/>
</dbReference>
<comment type="cofactor">
    <cofactor evidence="1">
        <name>pyridoxal 5'-phosphate</name>
        <dbReference type="ChEBI" id="CHEBI:597326"/>
    </cofactor>
</comment>
<evidence type="ECO:0000256" key="3">
    <source>
        <dbReference type="ARBA" id="ARBA00012093"/>
    </source>
</evidence>
<keyword evidence="5" id="KW-0456">Lyase</keyword>
<dbReference type="CDD" id="cd01562">
    <property type="entry name" value="Thr-dehyd"/>
    <property type="match status" value="1"/>
</dbReference>
<evidence type="ECO:0000256" key="7">
    <source>
        <dbReference type="ARBA" id="ARBA00042605"/>
    </source>
</evidence>
<dbReference type="OMA" id="QTQHLGQ"/>
<dbReference type="GO" id="GO:0030170">
    <property type="term" value="F:pyridoxal phosphate binding"/>
    <property type="evidence" value="ECO:0007669"/>
    <property type="project" value="InterPro"/>
</dbReference>
<proteinExistence type="inferred from homology"/>
<evidence type="ECO:0000259" key="9">
    <source>
        <dbReference type="Pfam" id="PF00291"/>
    </source>
</evidence>
<dbReference type="InterPro" id="IPR000634">
    <property type="entry name" value="Ser/Thr_deHydtase_PyrdxlP-BS"/>
</dbReference>
<dbReference type="InterPro" id="IPR005789">
    <property type="entry name" value="Thr_deHydtase_catblc"/>
</dbReference>
<dbReference type="STRING" id="51511.ENSCSAVP00000009559"/>
<evidence type="ECO:0000256" key="5">
    <source>
        <dbReference type="ARBA" id="ARBA00023239"/>
    </source>
</evidence>
<accession>H2YW48</accession>
<dbReference type="HOGENOM" id="CLU_021152_4_1_1"/>
<sequence>MSHTLGIDIFFKKEFMQFTGSFKDRGAIYSLLNLSEEQRLGGVVTTSAGNHAQALAYQGRKLNIPVTVVMPNQAPLVKVNSCKDLQATVILHGDRFDQAKAYAMAYGKKHNLLYINGYDHPDILAGQGTVGLEILEDVPDVDCIVVPVGGGGLIAGIAAAVKHLKPNTKIIGVESQRCPSWTTAESHGRPVPCPISKKGAKNSISDGLSVIEVGVNSYATAHPLMDKIVTVSEDYICLAILQLLENEKSVVEGAGAAGFAAILAGLLPELKGQKVVTVLCGGNIDITVLGRVIDRALMMQGRLCRFNCVISDRAGGLAEMLSIIAENGASVKDIMHDRMSLPSFVYKTSVRMTVETRDQSHATQLRTALHEHYGGELNWKAE</sequence>
<dbReference type="PANTHER" id="PTHR48078">
    <property type="entry name" value="THREONINE DEHYDRATASE, MITOCHONDRIAL-RELATED"/>
    <property type="match status" value="1"/>
</dbReference>
<comment type="similarity">
    <text evidence="2">Belongs to the serine/threonine dehydratase family.</text>
</comment>
<dbReference type="GeneTree" id="ENSGT00600000084626"/>
<dbReference type="CDD" id="cd04886">
    <property type="entry name" value="ACT_ThrD-II-like"/>
    <property type="match status" value="1"/>
</dbReference>
<keyword evidence="11" id="KW-1185">Reference proteome</keyword>
<dbReference type="InterPro" id="IPR036052">
    <property type="entry name" value="TrpB-like_PALP_sf"/>
</dbReference>
<dbReference type="FunFam" id="3.40.50.1100:FF:000007">
    <property type="entry name" value="L-threonine dehydratase catabolic TdcB"/>
    <property type="match status" value="1"/>
</dbReference>
<evidence type="ECO:0000256" key="2">
    <source>
        <dbReference type="ARBA" id="ARBA00010869"/>
    </source>
</evidence>
<dbReference type="InterPro" id="IPR044561">
    <property type="entry name" value="ACT_ThrD-II-like"/>
</dbReference>
<dbReference type="GO" id="GO:0004794">
    <property type="term" value="F:threonine deaminase activity"/>
    <property type="evidence" value="ECO:0007669"/>
    <property type="project" value="InterPro"/>
</dbReference>
<dbReference type="GO" id="GO:0003941">
    <property type="term" value="F:L-serine ammonia-lyase activity"/>
    <property type="evidence" value="ECO:0007669"/>
    <property type="project" value="UniProtKB-EC"/>
</dbReference>
<reference evidence="10" key="2">
    <citation type="submission" date="2025-08" db="UniProtKB">
        <authorList>
            <consortium name="Ensembl"/>
        </authorList>
    </citation>
    <scope>IDENTIFICATION</scope>
</reference>
<dbReference type="InterPro" id="IPR001926">
    <property type="entry name" value="TrpB-like_PALP"/>
</dbReference>
<dbReference type="FunCoup" id="H2YW48">
    <property type="interactions" value="25"/>
</dbReference>
<comment type="catalytic activity">
    <reaction evidence="8">
        <text>L-serine = pyruvate + NH4(+)</text>
        <dbReference type="Rhea" id="RHEA:19169"/>
        <dbReference type="ChEBI" id="CHEBI:15361"/>
        <dbReference type="ChEBI" id="CHEBI:28938"/>
        <dbReference type="ChEBI" id="CHEBI:33384"/>
        <dbReference type="EC" id="4.3.1.17"/>
    </reaction>
</comment>
<dbReference type="Pfam" id="PF00291">
    <property type="entry name" value="PALP"/>
    <property type="match status" value="1"/>
</dbReference>
<reference evidence="11" key="1">
    <citation type="submission" date="2003-08" db="EMBL/GenBank/DDBJ databases">
        <authorList>
            <person name="Birren B."/>
            <person name="Nusbaum C."/>
            <person name="Abebe A."/>
            <person name="Abouelleil A."/>
            <person name="Adekoya E."/>
            <person name="Ait-zahra M."/>
            <person name="Allen N."/>
            <person name="Allen T."/>
            <person name="An P."/>
            <person name="Anderson M."/>
            <person name="Anderson S."/>
            <person name="Arachchi H."/>
            <person name="Armbruster J."/>
            <person name="Bachantsang P."/>
            <person name="Baldwin J."/>
            <person name="Barry A."/>
            <person name="Bayul T."/>
            <person name="Blitshsteyn B."/>
            <person name="Bloom T."/>
            <person name="Blye J."/>
            <person name="Boguslavskiy L."/>
            <person name="Borowsky M."/>
            <person name="Boukhgalter B."/>
            <person name="Brunache A."/>
            <person name="Butler J."/>
            <person name="Calixte N."/>
            <person name="Calvo S."/>
            <person name="Camarata J."/>
            <person name="Campo K."/>
            <person name="Chang J."/>
            <person name="Cheshatsang Y."/>
            <person name="Citroen M."/>
            <person name="Collymore A."/>
            <person name="Considine T."/>
            <person name="Cook A."/>
            <person name="Cooke P."/>
            <person name="Corum B."/>
            <person name="Cuomo C."/>
            <person name="David R."/>
            <person name="Dawoe T."/>
            <person name="Degray S."/>
            <person name="Dodge S."/>
            <person name="Dooley K."/>
            <person name="Dorje P."/>
            <person name="Dorjee K."/>
            <person name="Dorris L."/>
            <person name="Duffey N."/>
            <person name="Dupes A."/>
            <person name="Elkins T."/>
            <person name="Engels R."/>
            <person name="Erickson J."/>
            <person name="Farina A."/>
            <person name="Faro S."/>
            <person name="Ferreira P."/>
            <person name="Fischer H."/>
            <person name="Fitzgerald M."/>
            <person name="Foley K."/>
            <person name="Gage D."/>
            <person name="Galagan J."/>
            <person name="Gearin G."/>
            <person name="Gnerre S."/>
            <person name="Gnirke A."/>
            <person name="Goyette A."/>
            <person name="Graham J."/>
            <person name="Grandbois E."/>
            <person name="Gyaltsen K."/>
            <person name="Hafez N."/>
            <person name="Hagopian D."/>
            <person name="Hagos B."/>
            <person name="Hall J."/>
            <person name="Hatcher B."/>
            <person name="Heller A."/>
            <person name="Higgins H."/>
            <person name="Honan T."/>
            <person name="Horn A."/>
            <person name="Houde N."/>
            <person name="Hughes L."/>
            <person name="Hulme W."/>
            <person name="Husby E."/>
            <person name="Iliev I."/>
            <person name="Jaffe D."/>
            <person name="Jones C."/>
            <person name="Kamal M."/>
            <person name="Kamat A."/>
            <person name="Kamvysselis M."/>
            <person name="Karlsson E."/>
            <person name="Kells C."/>
            <person name="Kieu A."/>
            <person name="Kisner P."/>
            <person name="Kodira C."/>
            <person name="Kulbokas E."/>
            <person name="Labutti K."/>
            <person name="Lama D."/>
            <person name="Landers T."/>
            <person name="Leger J."/>
            <person name="Levine S."/>
            <person name="Lewis D."/>
            <person name="Lewis T."/>
            <person name="Lindblad-toh K."/>
            <person name="Liu X."/>
            <person name="Lokyitsang T."/>
            <person name="Lokyitsang Y."/>
            <person name="Lucien O."/>
            <person name="Lui A."/>
            <person name="Ma L.J."/>
            <person name="Mabbitt R."/>
            <person name="Macdonald J."/>
            <person name="Maclean C."/>
            <person name="Major J."/>
            <person name="Manning J."/>
            <person name="Marabella R."/>
            <person name="Maru K."/>
            <person name="Matthews C."/>
            <person name="Mauceli E."/>
            <person name="Mccarthy M."/>
            <person name="Mcdonough S."/>
            <person name="Mcghee T."/>
            <person name="Meldrim J."/>
            <person name="Meneus L."/>
            <person name="Mesirov J."/>
            <person name="Mihalev A."/>
            <person name="Mihova T."/>
            <person name="Mikkelsen T."/>
            <person name="Mlenga V."/>
            <person name="Moru K."/>
            <person name="Mozes J."/>
            <person name="Mulrain L."/>
            <person name="Munson G."/>
            <person name="Naylor J."/>
            <person name="Newes C."/>
            <person name="Nguyen C."/>
            <person name="Nguyen N."/>
            <person name="Nguyen T."/>
            <person name="Nicol R."/>
            <person name="Nielsen C."/>
            <person name="Nizzari M."/>
            <person name="Norbu C."/>
            <person name="Norbu N."/>
            <person name="O'donnell P."/>
            <person name="Okoawo O."/>
            <person name="O'leary S."/>
            <person name="Omotosho B."/>
            <person name="O'neill K."/>
            <person name="Osman S."/>
            <person name="Parker S."/>
            <person name="Perrin D."/>
            <person name="Phunkhang P."/>
            <person name="Piqani B."/>
            <person name="Purcell S."/>
            <person name="Rachupka T."/>
            <person name="Ramasamy U."/>
            <person name="Rameau R."/>
            <person name="Ray V."/>
            <person name="Raymond C."/>
            <person name="Retta R."/>
            <person name="Richardson S."/>
            <person name="Rise C."/>
            <person name="Rodriguez J."/>
            <person name="Rogers J."/>
            <person name="Rogov P."/>
            <person name="Rutman M."/>
            <person name="Schupbach R."/>
            <person name="Seaman C."/>
            <person name="Settipalli S."/>
            <person name="Sharpe T."/>
            <person name="Sheridan J."/>
            <person name="Sherpa N."/>
            <person name="Shi J."/>
            <person name="Smirnov S."/>
            <person name="Smith C."/>
            <person name="Sougnez C."/>
            <person name="Spencer B."/>
            <person name="Stalker J."/>
            <person name="Stange-thomann N."/>
            <person name="Stavropoulos S."/>
            <person name="Stetson K."/>
            <person name="Stone C."/>
            <person name="Stone S."/>
            <person name="Stubbs M."/>
            <person name="Talamas J."/>
            <person name="Tchuinga P."/>
            <person name="Tenzing P."/>
            <person name="Tesfaye S."/>
            <person name="Theodore J."/>
            <person name="Thoulutsang Y."/>
            <person name="Topham K."/>
            <person name="Towey S."/>
            <person name="Tsamla T."/>
            <person name="Tsomo N."/>
            <person name="Vallee D."/>
            <person name="Vassiliev H."/>
            <person name="Venkataraman V."/>
            <person name="Vinson J."/>
            <person name="Vo A."/>
            <person name="Wade C."/>
            <person name="Wang S."/>
            <person name="Wangchuk T."/>
            <person name="Wangdi T."/>
            <person name="Whittaker C."/>
            <person name="Wilkinson J."/>
            <person name="Wu Y."/>
            <person name="Wyman D."/>
            <person name="Yadav S."/>
            <person name="Yang S."/>
            <person name="Yang X."/>
            <person name="Yeager S."/>
            <person name="Yee E."/>
            <person name="Young G."/>
            <person name="Zainoun J."/>
            <person name="Zembeck L."/>
            <person name="Zimmer A."/>
            <person name="Zody M."/>
            <person name="Lander E."/>
        </authorList>
    </citation>
    <scope>NUCLEOTIDE SEQUENCE [LARGE SCALE GENOMIC DNA]</scope>
</reference>
<dbReference type="GO" id="GO:0006567">
    <property type="term" value="P:L-threonine catabolic process"/>
    <property type="evidence" value="ECO:0007669"/>
    <property type="project" value="InterPro"/>
</dbReference>
<evidence type="ECO:0000313" key="11">
    <source>
        <dbReference type="Proteomes" id="UP000007875"/>
    </source>
</evidence>
<dbReference type="GO" id="GO:0009097">
    <property type="term" value="P:isoleucine biosynthetic process"/>
    <property type="evidence" value="ECO:0007669"/>
    <property type="project" value="TreeGrafter"/>
</dbReference>
<dbReference type="InterPro" id="IPR050147">
    <property type="entry name" value="Ser/Thr_Dehydratase"/>
</dbReference>
<evidence type="ECO:0000256" key="4">
    <source>
        <dbReference type="ARBA" id="ARBA00022898"/>
    </source>
</evidence>
<dbReference type="InParanoid" id="H2YW48"/>
<dbReference type="PANTHER" id="PTHR48078:SF19">
    <property type="entry name" value="ACT DOMAIN-CONTAINING PROTEIN"/>
    <property type="match status" value="1"/>
</dbReference>
<dbReference type="Gene3D" id="3.40.50.1100">
    <property type="match status" value="2"/>
</dbReference>
<feature type="domain" description="Tryptophan synthase beta chain-like PALP" evidence="9">
    <location>
        <begin position="2"/>
        <end position="281"/>
    </location>
</feature>
<evidence type="ECO:0000256" key="1">
    <source>
        <dbReference type="ARBA" id="ARBA00001933"/>
    </source>
</evidence>
<dbReference type="AlphaFoldDB" id="H2YW48"/>
<dbReference type="GO" id="GO:0006565">
    <property type="term" value="P:L-serine catabolic process"/>
    <property type="evidence" value="ECO:0007669"/>
    <property type="project" value="TreeGrafter"/>
</dbReference>
<dbReference type="SUPFAM" id="SSF53686">
    <property type="entry name" value="Tryptophan synthase beta subunit-like PLP-dependent enzymes"/>
    <property type="match status" value="1"/>
</dbReference>
<reference evidence="10" key="3">
    <citation type="submission" date="2025-09" db="UniProtKB">
        <authorList>
            <consortium name="Ensembl"/>
        </authorList>
    </citation>
    <scope>IDENTIFICATION</scope>
</reference>
<dbReference type="NCBIfam" id="TIGR01127">
    <property type="entry name" value="ilvA_1Cterm"/>
    <property type="match status" value="1"/>
</dbReference>
<keyword evidence="4" id="KW-0663">Pyridoxal phosphate</keyword>
<protein>
    <recommendedName>
        <fullName evidence="3">L-serine ammonia-lyase</fullName>
        <ecNumber evidence="3">4.3.1.17</ecNumber>
    </recommendedName>
    <alternativeName>
        <fullName evidence="6">L-serine deaminase</fullName>
    </alternativeName>
    <alternativeName>
        <fullName evidence="7">L-threonine dehydratase</fullName>
    </alternativeName>
</protein>
<organism evidence="10 11">
    <name type="scientific">Ciona savignyi</name>
    <name type="common">Pacific transparent sea squirt</name>
    <dbReference type="NCBI Taxonomy" id="51511"/>
    <lineage>
        <taxon>Eukaryota</taxon>
        <taxon>Metazoa</taxon>
        <taxon>Chordata</taxon>
        <taxon>Tunicata</taxon>
        <taxon>Ascidiacea</taxon>
        <taxon>Phlebobranchia</taxon>
        <taxon>Cionidae</taxon>
        <taxon>Ciona</taxon>
    </lineage>
</organism>
<dbReference type="EC" id="4.3.1.17" evidence="3"/>
<dbReference type="Proteomes" id="UP000007875">
    <property type="component" value="Unassembled WGS sequence"/>
</dbReference>
<evidence type="ECO:0000256" key="8">
    <source>
        <dbReference type="ARBA" id="ARBA00049406"/>
    </source>
</evidence>
<dbReference type="eggNOG" id="KOG1250">
    <property type="taxonomic scope" value="Eukaryota"/>
</dbReference>